<feature type="domain" description="Putative restriction endonuclease" evidence="1">
    <location>
        <begin position="63"/>
        <end position="167"/>
    </location>
</feature>
<sequence>MINTSTKSIVNTWVSATWDEYLKEIQNPIYKKAKGYYYNSEYRIEMTGGNADGQSAYSTPVLTPIGNDHSRDHSTITHAVYLFATFKNIPLNIQDNCSYRKPNVIELQPDLSCYVGDNADVIPYGTGIVDLSQYPAPNLVIEVSNTSLSDDLGKKRLLYEDLGITEY</sequence>
<dbReference type="PANTHER" id="PTHR35400:SF1">
    <property type="entry name" value="SLR1083 PROTEIN"/>
    <property type="match status" value="1"/>
</dbReference>
<dbReference type="Gene3D" id="3.90.1570.10">
    <property type="entry name" value="tt1808, chain A"/>
    <property type="match status" value="1"/>
</dbReference>
<dbReference type="InterPro" id="IPR008538">
    <property type="entry name" value="Uma2"/>
</dbReference>
<evidence type="ECO:0000313" key="3">
    <source>
        <dbReference type="Proteomes" id="UP000320055"/>
    </source>
</evidence>
<keyword evidence="3" id="KW-1185">Reference proteome</keyword>
<evidence type="ECO:0000259" key="1">
    <source>
        <dbReference type="Pfam" id="PF05685"/>
    </source>
</evidence>
<proteinExistence type="predicted"/>
<gene>
    <name evidence="2" type="ORF">H1P_3730003</name>
</gene>
<dbReference type="SUPFAM" id="SSF52980">
    <property type="entry name" value="Restriction endonuclease-like"/>
    <property type="match status" value="1"/>
</dbReference>
<dbReference type="Pfam" id="PF05685">
    <property type="entry name" value="Uma2"/>
    <property type="match status" value="1"/>
</dbReference>
<dbReference type="AlphaFoldDB" id="A0A563VWI3"/>
<dbReference type="EMBL" id="CAACVJ010000305">
    <property type="protein sequence ID" value="VEP15812.1"/>
    <property type="molecule type" value="Genomic_DNA"/>
</dbReference>
<dbReference type="CDD" id="cd06260">
    <property type="entry name" value="DUF820-like"/>
    <property type="match status" value="1"/>
</dbReference>
<evidence type="ECO:0000313" key="2">
    <source>
        <dbReference type="EMBL" id="VEP15812.1"/>
    </source>
</evidence>
<reference evidence="2 3" key="1">
    <citation type="submission" date="2019-01" db="EMBL/GenBank/DDBJ databases">
        <authorList>
            <person name="Brito A."/>
        </authorList>
    </citation>
    <scope>NUCLEOTIDE SEQUENCE [LARGE SCALE GENOMIC DNA]</scope>
    <source>
        <strain evidence="2">1</strain>
    </source>
</reference>
<accession>A0A563VWI3</accession>
<dbReference type="InterPro" id="IPR011335">
    <property type="entry name" value="Restrct_endonuc-II-like"/>
</dbReference>
<dbReference type="PANTHER" id="PTHR35400">
    <property type="entry name" value="SLR1083 PROTEIN"/>
    <property type="match status" value="1"/>
</dbReference>
<protein>
    <recommendedName>
        <fullName evidence="1">Putative restriction endonuclease domain-containing protein</fullName>
    </recommendedName>
</protein>
<organism evidence="2 3">
    <name type="scientific">Hyella patelloides LEGE 07179</name>
    <dbReference type="NCBI Taxonomy" id="945734"/>
    <lineage>
        <taxon>Bacteria</taxon>
        <taxon>Bacillati</taxon>
        <taxon>Cyanobacteriota</taxon>
        <taxon>Cyanophyceae</taxon>
        <taxon>Pleurocapsales</taxon>
        <taxon>Hyellaceae</taxon>
        <taxon>Hyella</taxon>
    </lineage>
</organism>
<dbReference type="Proteomes" id="UP000320055">
    <property type="component" value="Unassembled WGS sequence"/>
</dbReference>
<name>A0A563VWI3_9CYAN</name>
<dbReference type="InterPro" id="IPR012296">
    <property type="entry name" value="Nuclease_put_TT1808"/>
</dbReference>